<reference evidence="9" key="3">
    <citation type="submission" date="2018-05" db="EMBL/GenBank/DDBJ databases">
        <authorList>
            <person name="Lanie J.A."/>
            <person name="Ng W.-L."/>
            <person name="Kazmierczak K.M."/>
            <person name="Andrzejewski T.M."/>
            <person name="Davidsen T.M."/>
            <person name="Wayne K.J."/>
            <person name="Tettelin H."/>
            <person name="Glass J.I."/>
            <person name="Rusch D."/>
            <person name="Podicherti R."/>
            <person name="Tsui H.-C.T."/>
            <person name="Winkler M.E."/>
        </authorList>
    </citation>
    <scope>NUCLEOTIDE SEQUENCE</scope>
    <source>
        <strain evidence="9">Lactococcus lactis</strain>
    </source>
</reference>
<gene>
    <name evidence="9" type="primary">fokIM</name>
    <name evidence="9" type="ORF">AMHIJAGA_01263</name>
</gene>
<evidence type="ECO:0000313" key="8">
    <source>
        <dbReference type="EMBL" id="SPB25500.1"/>
    </source>
</evidence>
<protein>
    <recommendedName>
        <fullName evidence="2 7">Site-specific DNA-methyltransferase (adenine-specific)</fullName>
        <ecNumber evidence="2 7">2.1.1.72</ecNumber>
    </recommendedName>
</protein>
<evidence type="ECO:0000256" key="7">
    <source>
        <dbReference type="RuleBase" id="RU361257"/>
    </source>
</evidence>
<dbReference type="EMBL" id="OGTW01000050">
    <property type="protein sequence ID" value="SPB25500.1"/>
    <property type="molecule type" value="Genomic_DNA"/>
</dbReference>
<dbReference type="InterPro" id="IPR012327">
    <property type="entry name" value="MeTrfase_D12"/>
</dbReference>
<dbReference type="PANTHER" id="PTHR30481">
    <property type="entry name" value="DNA ADENINE METHYLASE"/>
    <property type="match status" value="1"/>
</dbReference>
<name>A0A2X0R2U4_9LACT</name>
<evidence type="ECO:0000256" key="3">
    <source>
        <dbReference type="ARBA" id="ARBA00022603"/>
    </source>
</evidence>
<keyword evidence="5 7" id="KW-0949">S-adenosyl-L-methionine</keyword>
<organism evidence="9 10">
    <name type="scientific">Lactococcus lactis</name>
    <dbReference type="NCBI Taxonomy" id="1358"/>
    <lineage>
        <taxon>Bacteria</taxon>
        <taxon>Bacillati</taxon>
        <taxon>Bacillota</taxon>
        <taxon>Bacilli</taxon>
        <taxon>Lactobacillales</taxon>
        <taxon>Streptococcaceae</taxon>
        <taxon>Lactococcus</taxon>
    </lineage>
</organism>
<dbReference type="InterPro" id="IPR002052">
    <property type="entry name" value="DNA_methylase_N6_adenine_CS"/>
</dbReference>
<dbReference type="PIRSF" id="PIRSF036638">
    <property type="entry name" value="M_m6A_StsI"/>
    <property type="match status" value="1"/>
</dbReference>
<dbReference type="InterPro" id="IPR012186">
    <property type="entry name" value="Ade-mod_methylase_MStsI"/>
</dbReference>
<evidence type="ECO:0000256" key="1">
    <source>
        <dbReference type="ARBA" id="ARBA00006594"/>
    </source>
</evidence>
<evidence type="ECO:0000256" key="2">
    <source>
        <dbReference type="ARBA" id="ARBA00011900"/>
    </source>
</evidence>
<evidence type="ECO:0000256" key="6">
    <source>
        <dbReference type="ARBA" id="ARBA00047942"/>
    </source>
</evidence>
<dbReference type="RefSeq" id="WP_032398734.1">
    <property type="nucleotide sequence ID" value="NZ_CP125965.1"/>
</dbReference>
<dbReference type="Proteomes" id="UP000279235">
    <property type="component" value="Unassembled WGS sequence"/>
</dbReference>
<dbReference type="EMBL" id="OGTW02000050">
    <property type="protein sequence ID" value="SPS11329.1"/>
    <property type="molecule type" value="Genomic_DNA"/>
</dbReference>
<dbReference type="Gene3D" id="3.40.50.150">
    <property type="entry name" value="Vaccinia Virus protein VP39"/>
    <property type="match status" value="2"/>
</dbReference>
<dbReference type="GO" id="GO:0009307">
    <property type="term" value="P:DNA restriction-modification system"/>
    <property type="evidence" value="ECO:0007669"/>
    <property type="project" value="InterPro"/>
</dbReference>
<accession>A0A2X0R2U4</accession>
<dbReference type="EC" id="2.1.1.72" evidence="2 7"/>
<keyword evidence="3 7" id="KW-0489">Methyltransferase</keyword>
<dbReference type="PROSITE" id="PS00092">
    <property type="entry name" value="N6_MTASE"/>
    <property type="match status" value="1"/>
</dbReference>
<evidence type="ECO:0000256" key="4">
    <source>
        <dbReference type="ARBA" id="ARBA00022679"/>
    </source>
</evidence>
<evidence type="ECO:0000313" key="9">
    <source>
        <dbReference type="EMBL" id="SPS11329.1"/>
    </source>
</evidence>
<dbReference type="PANTHER" id="PTHR30481:SF3">
    <property type="entry name" value="DNA ADENINE METHYLASE"/>
    <property type="match status" value="1"/>
</dbReference>
<sequence length="622" mass="72428">MRYLGNKTNLLNFIQQVIKKHDIQGQTFADLFAGTGSVGDYFKGEYTVLSNDYMYFSKVISEAKLLNSEKPKFDSFVKRYGKTPFQWLNEREYTPNDGYFVYNNYTPRAERMYLTEENALKIDGMRLDIEELFQEGVISKAEYSYLLASLLESVTKVSNTSGTYQAFFKFWESRALKKFTIMPLEMKDSLSVSKDNRCFNKNTNRLVREISGDIAYIDPPYTITQYTNSYHVLETIARYDNPELFGKTGRRVKREFSGYSNKSKAYYEFEDLFRQINFTHVLVSYSNQSIVPLDELVDLARRFAVDGIVEVETNEYREYSTNNSSMKGEGKKLQEVIIYFKKNLETNKSPLNYAGSKDDVIPRIFKLLPKHVTTFVDAMGGAFNVGANATALNKVVYNEYHPFVFEMMQMIVNTPADELIRNVEQIVTRYSLEKKGKEAFNRLRDHYNNEEQTPINLYTLNIYSFQNILRFNQAKKYNTPIGNNEFNEGYKDRITRFVTRAPEVEMRLGSYSAINFNEYDDDTVFYFDPPYLVTTAGYNDGKRGFDGWDAEQEASLLKYLTELDSAGKKFMLSNVLEHKGKTNHLLMEWIQHHGFNVNTIGETGIKYPRREILVTNYNTFER</sequence>
<dbReference type="AlphaFoldDB" id="A0A2X0R2U4"/>
<comment type="similarity">
    <text evidence="1 7">Belongs to the N(4)/N(6)-methyltransferase family.</text>
</comment>
<keyword evidence="4 7" id="KW-0808">Transferase</keyword>
<dbReference type="InterPro" id="IPR023095">
    <property type="entry name" value="Ade_MeTrfase_dom_2"/>
</dbReference>
<dbReference type="GO" id="GO:0032259">
    <property type="term" value="P:methylation"/>
    <property type="evidence" value="ECO:0007669"/>
    <property type="project" value="UniProtKB-KW"/>
</dbReference>
<dbReference type="NCBIfam" id="TIGR00571">
    <property type="entry name" value="dam"/>
    <property type="match status" value="1"/>
</dbReference>
<proteinExistence type="inferred from homology"/>
<dbReference type="GO" id="GO:0009007">
    <property type="term" value="F:site-specific DNA-methyltransferase (adenine-specific) activity"/>
    <property type="evidence" value="ECO:0007669"/>
    <property type="project" value="UniProtKB-UniRule"/>
</dbReference>
<dbReference type="PRINTS" id="PR00505">
    <property type="entry name" value="D12N6MTFRASE"/>
</dbReference>
<reference evidence="10" key="2">
    <citation type="submission" date="2018-05" db="EMBL/GenBank/DDBJ databases">
        <authorList>
            <person name="Duru I."/>
        </authorList>
    </citation>
    <scope>NUCLEOTIDE SEQUENCE [LARGE SCALE GENOMIC DNA]</scope>
</reference>
<comment type="catalytic activity">
    <reaction evidence="6 7">
        <text>a 2'-deoxyadenosine in DNA + S-adenosyl-L-methionine = an N(6)-methyl-2'-deoxyadenosine in DNA + S-adenosyl-L-homocysteine + H(+)</text>
        <dbReference type="Rhea" id="RHEA:15197"/>
        <dbReference type="Rhea" id="RHEA-COMP:12418"/>
        <dbReference type="Rhea" id="RHEA-COMP:12419"/>
        <dbReference type="ChEBI" id="CHEBI:15378"/>
        <dbReference type="ChEBI" id="CHEBI:57856"/>
        <dbReference type="ChEBI" id="CHEBI:59789"/>
        <dbReference type="ChEBI" id="CHEBI:90615"/>
        <dbReference type="ChEBI" id="CHEBI:90616"/>
        <dbReference type="EC" id="2.1.1.72"/>
    </reaction>
</comment>
<dbReference type="GO" id="GO:0043565">
    <property type="term" value="F:sequence-specific DNA binding"/>
    <property type="evidence" value="ECO:0007669"/>
    <property type="project" value="TreeGrafter"/>
</dbReference>
<evidence type="ECO:0000313" key="10">
    <source>
        <dbReference type="Proteomes" id="UP000279235"/>
    </source>
</evidence>
<dbReference type="InterPro" id="IPR029063">
    <property type="entry name" value="SAM-dependent_MTases_sf"/>
</dbReference>
<reference evidence="8" key="1">
    <citation type="submission" date="2018-01" db="EMBL/GenBank/DDBJ databases">
        <authorList>
            <person name="Gaut B.S."/>
            <person name="Morton B.R."/>
            <person name="Clegg M.T."/>
            <person name="Duvall M.R."/>
        </authorList>
    </citation>
    <scope>NUCLEOTIDE SEQUENCE</scope>
    <source>
        <strain evidence="8">Lactococcus lactis</strain>
    </source>
</reference>
<dbReference type="Gene3D" id="1.10.1020.10">
    <property type="entry name" value="Adenine-specific Methyltransferase, Domain 2"/>
    <property type="match status" value="1"/>
</dbReference>
<dbReference type="GO" id="GO:1904047">
    <property type="term" value="F:S-adenosyl-L-methionine binding"/>
    <property type="evidence" value="ECO:0007669"/>
    <property type="project" value="TreeGrafter"/>
</dbReference>
<dbReference type="GO" id="GO:0006298">
    <property type="term" value="P:mismatch repair"/>
    <property type="evidence" value="ECO:0007669"/>
    <property type="project" value="TreeGrafter"/>
</dbReference>
<dbReference type="Pfam" id="PF02086">
    <property type="entry name" value="MethyltransfD12"/>
    <property type="match status" value="2"/>
</dbReference>
<dbReference type="SUPFAM" id="SSF53335">
    <property type="entry name" value="S-adenosyl-L-methionine-dependent methyltransferases"/>
    <property type="match status" value="2"/>
</dbReference>
<evidence type="ECO:0000256" key="5">
    <source>
        <dbReference type="ARBA" id="ARBA00022691"/>
    </source>
</evidence>